<proteinExistence type="inferred from homology"/>
<evidence type="ECO:0000256" key="5">
    <source>
        <dbReference type="ARBA" id="ARBA00022884"/>
    </source>
</evidence>
<dbReference type="InterPro" id="IPR036465">
    <property type="entry name" value="vWFA_dom_sf"/>
</dbReference>
<dbReference type="InParanoid" id="A0A7F5R4L0"/>
<evidence type="ECO:0000256" key="6">
    <source>
        <dbReference type="ARBA" id="ARBA00023274"/>
    </source>
</evidence>
<dbReference type="Pfam" id="PF25045">
    <property type="entry name" value="vWA_Ro60"/>
    <property type="match status" value="1"/>
</dbReference>
<dbReference type="InterPro" id="IPR040322">
    <property type="entry name" value="TROVE2"/>
</dbReference>
<dbReference type="GO" id="GO:1990904">
    <property type="term" value="C:ribonucleoprotein complex"/>
    <property type="evidence" value="ECO:0007669"/>
    <property type="project" value="UniProtKB-KW"/>
</dbReference>
<organism evidence="8 9">
    <name type="scientific">Agrilus planipennis</name>
    <name type="common">Emerald ash borer</name>
    <name type="synonym">Agrilus marcopoli</name>
    <dbReference type="NCBI Taxonomy" id="224129"/>
    <lineage>
        <taxon>Eukaryota</taxon>
        <taxon>Metazoa</taxon>
        <taxon>Ecdysozoa</taxon>
        <taxon>Arthropoda</taxon>
        <taxon>Hexapoda</taxon>
        <taxon>Insecta</taxon>
        <taxon>Pterygota</taxon>
        <taxon>Neoptera</taxon>
        <taxon>Endopterygota</taxon>
        <taxon>Coleoptera</taxon>
        <taxon>Polyphaga</taxon>
        <taxon>Elateriformia</taxon>
        <taxon>Buprestoidea</taxon>
        <taxon>Buprestidae</taxon>
        <taxon>Agrilinae</taxon>
        <taxon>Agrilus</taxon>
    </lineage>
</organism>
<dbReference type="Proteomes" id="UP000192223">
    <property type="component" value="Unplaced"/>
</dbReference>
<evidence type="ECO:0000313" key="8">
    <source>
        <dbReference type="Proteomes" id="UP000192223"/>
    </source>
</evidence>
<dbReference type="PROSITE" id="PS50988">
    <property type="entry name" value="TROVE"/>
    <property type="match status" value="1"/>
</dbReference>
<keyword evidence="6" id="KW-0687">Ribonucleoprotein</keyword>
<dbReference type="FunCoup" id="A0A7F5R4L0">
    <property type="interactions" value="51"/>
</dbReference>
<dbReference type="GO" id="GO:0003723">
    <property type="term" value="F:RNA binding"/>
    <property type="evidence" value="ECO:0007669"/>
    <property type="project" value="UniProtKB-KW"/>
</dbReference>
<keyword evidence="3" id="KW-0963">Cytoplasm</keyword>
<dbReference type="PANTHER" id="PTHR14202">
    <property type="entry name" value="60 KDA RIBONUCLEOPROTEIN SSA/RO"/>
    <property type="match status" value="1"/>
</dbReference>
<sequence length="558" mass="63542">MATSKNKATPENRIKRYLYLYSEDLRFVTGNPEVYKYYTVEKAKAVTELIEANKIDTILNIVEIVNSENTLPGRATLFFILAVVARTNLVSVPDTVRNRVYTTALSIMRSTEEFFMFIRFCTLQKRSFPSGLNKLIGEFYLKKEPMDLVKEISKSKGFHSWTHKDLLKLSHCKTDDKLISLIMTYVLFDLGKAESMAAEYPESESIISYLKKVTELKKCKDEKQISELITELGCTSLIQVPSHFHNSQAVWEALLPNLPFKELTAALPKLYKLGFLKANTTFQTKVVEAITNANTLKSSKIHPVQVFIRLRNFEKGGKPLDPQFLEHMEKKALEMKLQDENYKKPELTCEAPKCPSIISALHKALQISFHNLRSIGKRIMITFDTVEKMKEPCLHCKNLSCFDAATIMTLSLLRTEKDVVVAAFNDDKPVTILSFEKNITLNQALSQLKELKSKFVMPSQAIEWAQNNKKPIDVFIHFLYGTYSFAGMPKKLRSCEKTPSTLSSYRKKMSLPHTKLITFSLSSPRSVLVGNEPNTLEICGFSEEVPKVVEAFCRGLFN</sequence>
<keyword evidence="8" id="KW-1185">Reference proteome</keyword>
<evidence type="ECO:0000256" key="1">
    <source>
        <dbReference type="ARBA" id="ARBA00004496"/>
    </source>
</evidence>
<evidence type="ECO:0000256" key="2">
    <source>
        <dbReference type="ARBA" id="ARBA00007814"/>
    </source>
</evidence>
<dbReference type="GO" id="GO:0005737">
    <property type="term" value="C:cytoplasm"/>
    <property type="evidence" value="ECO:0007669"/>
    <property type="project" value="UniProtKB-SubCell"/>
</dbReference>
<dbReference type="Gene3D" id="3.40.50.410">
    <property type="entry name" value="von Willebrand factor, type A domain"/>
    <property type="match status" value="1"/>
</dbReference>
<dbReference type="PANTHER" id="PTHR14202:SF0">
    <property type="entry name" value="RNA-BINDING PROTEIN RO60"/>
    <property type="match status" value="1"/>
</dbReference>
<dbReference type="GO" id="GO:0046872">
    <property type="term" value="F:metal ion binding"/>
    <property type="evidence" value="ECO:0007669"/>
    <property type="project" value="UniProtKB-KW"/>
</dbReference>
<reference evidence="9" key="1">
    <citation type="submission" date="2025-08" db="UniProtKB">
        <authorList>
            <consortium name="RefSeq"/>
        </authorList>
    </citation>
    <scope>IDENTIFICATION</scope>
    <source>
        <tissue evidence="9">Entire body</tissue>
    </source>
</reference>
<dbReference type="OrthoDB" id="6098064at2759"/>
<feature type="domain" description="TROVE" evidence="7">
    <location>
        <begin position="1"/>
        <end position="377"/>
    </location>
</feature>
<dbReference type="InterPro" id="IPR008858">
    <property type="entry name" value="TROVE_dom"/>
</dbReference>
<evidence type="ECO:0000256" key="3">
    <source>
        <dbReference type="ARBA" id="ARBA00022490"/>
    </source>
</evidence>
<dbReference type="InterPro" id="IPR037214">
    <property type="entry name" value="TROVE_dom_sf"/>
</dbReference>
<protein>
    <submittedName>
        <fullName evidence="9">60 kDa SS-A/Ro ribonucleoprotein-like</fullName>
    </submittedName>
</protein>
<dbReference type="InterPro" id="IPR056800">
    <property type="entry name" value="vWA_Ro60"/>
</dbReference>
<comment type="subcellular location">
    <subcellularLocation>
        <location evidence="1">Cytoplasm</location>
    </subcellularLocation>
</comment>
<dbReference type="SUPFAM" id="SSF53300">
    <property type="entry name" value="vWA-like"/>
    <property type="match status" value="1"/>
</dbReference>
<keyword evidence="5" id="KW-0694">RNA-binding</keyword>
<evidence type="ECO:0000256" key="4">
    <source>
        <dbReference type="ARBA" id="ARBA00022723"/>
    </source>
</evidence>
<comment type="similarity">
    <text evidence="2">Belongs to the Ro 60 kDa family.</text>
</comment>
<keyword evidence="4" id="KW-0479">Metal-binding</keyword>
<dbReference type="KEGG" id="apln:112904485"/>
<evidence type="ECO:0000313" key="9">
    <source>
        <dbReference type="RefSeq" id="XP_025830389.1"/>
    </source>
</evidence>
<gene>
    <name evidence="9" type="primary">LOC112904485</name>
</gene>
<dbReference type="SUPFAM" id="SSF140864">
    <property type="entry name" value="TROVE domain-like"/>
    <property type="match status" value="1"/>
</dbReference>
<dbReference type="Pfam" id="PF05731">
    <property type="entry name" value="TROVE"/>
    <property type="match status" value="1"/>
</dbReference>
<dbReference type="GeneID" id="112904485"/>
<dbReference type="AlphaFoldDB" id="A0A7F5R4L0"/>
<dbReference type="RefSeq" id="XP_025830389.1">
    <property type="nucleotide sequence ID" value="XM_025974604.1"/>
</dbReference>
<accession>A0A7F5R4L0</accession>
<name>A0A7F5R4L0_AGRPL</name>
<evidence type="ECO:0000259" key="7">
    <source>
        <dbReference type="PROSITE" id="PS50988"/>
    </source>
</evidence>